<evidence type="ECO:0000313" key="1">
    <source>
        <dbReference type="EMBL" id="MCJ8146701.1"/>
    </source>
</evidence>
<proteinExistence type="predicted"/>
<dbReference type="Proteomes" id="UP001139701">
    <property type="component" value="Unassembled WGS sequence"/>
</dbReference>
<keyword evidence="2" id="KW-1185">Reference proteome</keyword>
<name>A0A9X1WXA7_9GAMM</name>
<comment type="caution">
    <text evidence="1">The sequence shown here is derived from an EMBL/GenBank/DDBJ whole genome shotgun (WGS) entry which is preliminary data.</text>
</comment>
<organism evidence="1 2">
    <name type="scientific">Acinetobacter sedimenti</name>
    <dbReference type="NCBI Taxonomy" id="2919922"/>
    <lineage>
        <taxon>Bacteria</taxon>
        <taxon>Pseudomonadati</taxon>
        <taxon>Pseudomonadota</taxon>
        <taxon>Gammaproteobacteria</taxon>
        <taxon>Moraxellales</taxon>
        <taxon>Moraxellaceae</taxon>
        <taxon>Acinetobacter</taxon>
    </lineage>
</organism>
<dbReference type="AlphaFoldDB" id="A0A9X1WXA7"/>
<sequence length="167" mass="18021">MCALSNIGVAHAHIDDYLPEAKLTESTASLKSGYVGAGISQKLLHGNFEWVNPYGIAYAKAGVFINDDHEPGVQVGFRLPYHFTGTDQNGYYFGIYAGHLDSIELEGETFTRLGAGLDLAYVMLDANRISTISLGIGASEKIEGKNGSEAEMEPQLQFAYSLSFGAF</sequence>
<accession>A0A9X1WXA7</accession>
<protein>
    <submittedName>
        <fullName evidence="1">Uncharacterized protein</fullName>
    </submittedName>
</protein>
<evidence type="ECO:0000313" key="2">
    <source>
        <dbReference type="Proteomes" id="UP001139701"/>
    </source>
</evidence>
<reference evidence="1" key="1">
    <citation type="submission" date="2022-02" db="EMBL/GenBank/DDBJ databases">
        <title>Acinetobacter A3.8 sp. nov., isolated from Sediment (Zhairuo Island).</title>
        <authorList>
            <person name="Zheng K."/>
        </authorList>
    </citation>
    <scope>NUCLEOTIDE SEQUENCE</scope>
    <source>
        <strain evidence="1">A3.8</strain>
    </source>
</reference>
<dbReference type="EMBL" id="JAKUML010000009">
    <property type="protein sequence ID" value="MCJ8146701.1"/>
    <property type="molecule type" value="Genomic_DNA"/>
</dbReference>
<gene>
    <name evidence="1" type="ORF">MKI79_07280</name>
</gene>